<dbReference type="InterPro" id="IPR010357">
    <property type="entry name" value="TXNDC17_dom"/>
</dbReference>
<dbReference type="RefSeq" id="XP_013778749.1">
    <property type="nucleotide sequence ID" value="XM_013923295.2"/>
</dbReference>
<dbReference type="InterPro" id="IPR036249">
    <property type="entry name" value="Thioredoxin-like_sf"/>
</dbReference>
<organism evidence="4 5">
    <name type="scientific">Limulus polyphemus</name>
    <name type="common">Atlantic horseshoe crab</name>
    <dbReference type="NCBI Taxonomy" id="6850"/>
    <lineage>
        <taxon>Eukaryota</taxon>
        <taxon>Metazoa</taxon>
        <taxon>Ecdysozoa</taxon>
        <taxon>Arthropoda</taxon>
        <taxon>Chelicerata</taxon>
        <taxon>Merostomata</taxon>
        <taxon>Xiphosura</taxon>
        <taxon>Limulidae</taxon>
        <taxon>Limulus</taxon>
    </lineage>
</organism>
<dbReference type="PANTHER" id="PTHR12452:SF0">
    <property type="entry name" value="THIOREDOXIN DOMAIN-CONTAINING PROTEIN 17"/>
    <property type="match status" value="1"/>
</dbReference>
<dbReference type="Gene3D" id="3.40.30.10">
    <property type="entry name" value="Glutaredoxin"/>
    <property type="match status" value="1"/>
</dbReference>
<dbReference type="GeneID" id="106463280"/>
<dbReference type="SUPFAM" id="SSF52833">
    <property type="entry name" value="Thioredoxin-like"/>
    <property type="match status" value="1"/>
</dbReference>
<evidence type="ECO:0000256" key="2">
    <source>
        <dbReference type="ARBA" id="ARBA00016949"/>
    </source>
</evidence>
<feature type="domain" description="Thioredoxin" evidence="3">
    <location>
        <begin position="8"/>
        <end position="123"/>
    </location>
</feature>
<dbReference type="Proteomes" id="UP000694941">
    <property type="component" value="Unplaced"/>
</dbReference>
<evidence type="ECO:0000313" key="4">
    <source>
        <dbReference type="Proteomes" id="UP000694941"/>
    </source>
</evidence>
<dbReference type="PANTHER" id="PTHR12452">
    <property type="entry name" value="42-9-9 PROTEIN-RELATED"/>
    <property type="match status" value="1"/>
</dbReference>
<reference evidence="5" key="1">
    <citation type="submission" date="2025-08" db="UniProtKB">
        <authorList>
            <consortium name="RefSeq"/>
        </authorList>
    </citation>
    <scope>IDENTIFICATION</scope>
    <source>
        <tissue evidence="5">Muscle</tissue>
    </source>
</reference>
<proteinExistence type="inferred from homology"/>
<gene>
    <name evidence="5" type="primary">LOC106463280</name>
</gene>
<evidence type="ECO:0000259" key="3">
    <source>
        <dbReference type="Pfam" id="PF06110"/>
    </source>
</evidence>
<name>A0ABM1BBN1_LIMPO</name>
<dbReference type="InterPro" id="IPR045108">
    <property type="entry name" value="TXNDC17-like"/>
</dbReference>
<keyword evidence="4" id="KW-1185">Reference proteome</keyword>
<evidence type="ECO:0000313" key="5">
    <source>
        <dbReference type="RefSeq" id="XP_013778749.1"/>
    </source>
</evidence>
<comment type="similarity">
    <text evidence="1">Belongs to the thioredoxin family.</text>
</comment>
<protein>
    <recommendedName>
        <fullName evidence="2">Thioredoxin domain-containing protein 17</fullName>
    </recommendedName>
</protein>
<evidence type="ECO:0000256" key="1">
    <source>
        <dbReference type="ARBA" id="ARBA00008987"/>
    </source>
</evidence>
<sequence length="123" mass="14334">MVNKKHVEGYYSLMKELDQLGDDQSIFILFTGSKSSDGKSWCPDCVLAEPVIEEALKFADEEVVFIVCEVGSRAYWKNIQNDFRMDDRLKIKCVPTLMKWRTQKRLEEAQCQDSNMLKMLLED</sequence>
<dbReference type="CDD" id="cd02952">
    <property type="entry name" value="TRP14_like"/>
    <property type="match status" value="1"/>
</dbReference>
<accession>A0ABM1BBN1</accession>
<dbReference type="Pfam" id="PF06110">
    <property type="entry name" value="TXD17-like_Trx"/>
    <property type="match status" value="1"/>
</dbReference>